<protein>
    <recommendedName>
        <fullName evidence="4">Fcf2 pre-rRNA processing C-terminal domain-containing protein</fullName>
    </recommendedName>
</protein>
<organism evidence="5 6">
    <name type="scientific">Chlamydomonas schloesseri</name>
    <dbReference type="NCBI Taxonomy" id="2026947"/>
    <lineage>
        <taxon>Eukaryota</taxon>
        <taxon>Viridiplantae</taxon>
        <taxon>Chlorophyta</taxon>
        <taxon>core chlorophytes</taxon>
        <taxon>Chlorophyceae</taxon>
        <taxon>CS clade</taxon>
        <taxon>Chlamydomonadales</taxon>
        <taxon>Chlamydomonadaceae</taxon>
        <taxon>Chlamydomonas</taxon>
    </lineage>
</organism>
<comment type="caution">
    <text evidence="5">The sequence shown here is derived from an EMBL/GenBank/DDBJ whole genome shotgun (WGS) entry which is preliminary data.</text>
</comment>
<dbReference type="PANTHER" id="PTHR21686:SF12">
    <property type="entry name" value="DEOXYNUCLEOTIDYLTRANSFERASE TERMINAL-INTERACTING PROTEIN 2"/>
    <property type="match status" value="1"/>
</dbReference>
<dbReference type="PANTHER" id="PTHR21686">
    <property type="entry name" value="DEOXYNUCLEOTIDYLTRANSFERASE TERMINAL-INTERACTING PROTEIN 2"/>
    <property type="match status" value="1"/>
</dbReference>
<dbReference type="GO" id="GO:0005730">
    <property type="term" value="C:nucleolus"/>
    <property type="evidence" value="ECO:0007669"/>
    <property type="project" value="UniProtKB-SubCell"/>
</dbReference>
<feature type="compositionally biased region" description="Low complexity" evidence="3">
    <location>
        <begin position="183"/>
        <end position="196"/>
    </location>
</feature>
<evidence type="ECO:0000313" key="6">
    <source>
        <dbReference type="Proteomes" id="UP000613740"/>
    </source>
</evidence>
<keyword evidence="2" id="KW-0539">Nucleus</keyword>
<feature type="compositionally biased region" description="Low complexity" evidence="3">
    <location>
        <begin position="10"/>
        <end position="52"/>
    </location>
</feature>
<gene>
    <name evidence="5" type="ORF">HYH02_012614</name>
</gene>
<dbReference type="OrthoDB" id="427886at2759"/>
<feature type="region of interest" description="Disordered" evidence="3">
    <location>
        <begin position="386"/>
        <end position="415"/>
    </location>
</feature>
<keyword evidence="6" id="KW-1185">Reference proteome</keyword>
<reference evidence="5" key="1">
    <citation type="journal article" date="2020" name="bioRxiv">
        <title>Comparative genomics of Chlamydomonas.</title>
        <authorList>
            <person name="Craig R.J."/>
            <person name="Hasan A.R."/>
            <person name="Ness R.W."/>
            <person name="Keightley P.D."/>
        </authorList>
    </citation>
    <scope>NUCLEOTIDE SEQUENCE</scope>
    <source>
        <strain evidence="5">CCAP 11/173</strain>
    </source>
</reference>
<accession>A0A835W2C9</accession>
<evidence type="ECO:0000256" key="1">
    <source>
        <dbReference type="ARBA" id="ARBA00004604"/>
    </source>
</evidence>
<dbReference type="Pfam" id="PF08698">
    <property type="entry name" value="Fcf2"/>
    <property type="match status" value="1"/>
</dbReference>
<feature type="region of interest" description="Disordered" evidence="3">
    <location>
        <begin position="1"/>
        <end position="288"/>
    </location>
</feature>
<dbReference type="InterPro" id="IPR039883">
    <property type="entry name" value="Fcf2/DNTTIP2"/>
</dbReference>
<dbReference type="GO" id="GO:0003723">
    <property type="term" value="F:RNA binding"/>
    <property type="evidence" value="ECO:0007669"/>
    <property type="project" value="TreeGrafter"/>
</dbReference>
<dbReference type="InterPro" id="IPR014810">
    <property type="entry name" value="Fcf2_C"/>
</dbReference>
<feature type="compositionally biased region" description="Basic and acidic residues" evidence="3">
    <location>
        <begin position="53"/>
        <end position="71"/>
    </location>
</feature>
<dbReference type="GO" id="GO:0006396">
    <property type="term" value="P:RNA processing"/>
    <property type="evidence" value="ECO:0007669"/>
    <property type="project" value="TreeGrafter"/>
</dbReference>
<evidence type="ECO:0000256" key="3">
    <source>
        <dbReference type="SAM" id="MobiDB-lite"/>
    </source>
</evidence>
<dbReference type="AlphaFoldDB" id="A0A835W2C9"/>
<dbReference type="Proteomes" id="UP000613740">
    <property type="component" value="Unassembled WGS sequence"/>
</dbReference>
<proteinExistence type="predicted"/>
<evidence type="ECO:0000259" key="4">
    <source>
        <dbReference type="Pfam" id="PF08698"/>
    </source>
</evidence>
<evidence type="ECO:0000256" key="2">
    <source>
        <dbReference type="ARBA" id="ARBA00023242"/>
    </source>
</evidence>
<feature type="compositionally biased region" description="Low complexity" evidence="3">
    <location>
        <begin position="124"/>
        <end position="157"/>
    </location>
</feature>
<feature type="compositionally biased region" description="Acidic residues" evidence="3">
    <location>
        <begin position="162"/>
        <end position="174"/>
    </location>
</feature>
<dbReference type="EMBL" id="JAEHOD010000062">
    <property type="protein sequence ID" value="KAG2433496.1"/>
    <property type="molecule type" value="Genomic_DNA"/>
</dbReference>
<comment type="subcellular location">
    <subcellularLocation>
        <location evidence="1">Nucleus</location>
        <location evidence="1">Nucleolus</location>
    </subcellularLocation>
</comment>
<feature type="domain" description="Fcf2 pre-rRNA processing C-terminal" evidence="4">
    <location>
        <begin position="292"/>
        <end position="382"/>
    </location>
</feature>
<evidence type="ECO:0000313" key="5">
    <source>
        <dbReference type="EMBL" id="KAG2433496.1"/>
    </source>
</evidence>
<name>A0A835W2C9_9CHLO</name>
<sequence length="415" mass="44251">MVSTRRSGQRQETTPEPQQQMQESPGPSGTSSQRSGGRSAAGRGRGAKAAAAKKLEPIEEDTAHHGADQHQAEAVGSQHDATEPAVAITQDEERRQSGAAASARDDHAPASQPTTTSTRRGHRAATAPAPAHAAAAATASGRAAASSQQPASKTSQPAHDDSDSEDGSDDDNDDILGPNLMGQLASSLRAALQARAGTREGSPVPEAVRGSGSGAGRRQQGEEQQPKLGLECDPAAIRWQPEVRPAPELVKGPQRVAPGVGAEKEKGLAKKVLAPPRTGKPGDAAAAAAAHAPQPWYKLPQTKITDEVKTELRLLRLRGAYDPKRFYKSFDETKFPKHFQIGTVLDNPTEFYSSRLTARERGASITQEVLADPAIAAARKKRYTKLQAEAHKHQKVKKRKTDLKRDTPKPKRPKH</sequence>
<feature type="compositionally biased region" description="Basic residues" evidence="3">
    <location>
        <begin position="392"/>
        <end position="402"/>
    </location>
</feature>